<dbReference type="PANTHER" id="PTHR43767">
    <property type="entry name" value="LONG-CHAIN-FATTY-ACID--COA LIGASE"/>
    <property type="match status" value="1"/>
</dbReference>
<dbReference type="InterPro" id="IPR020845">
    <property type="entry name" value="AMP-binding_CS"/>
</dbReference>
<dbReference type="AlphaFoldDB" id="A0A1J0WP85"/>
<protein>
    <recommendedName>
        <fullName evidence="5">Long-chain fatty acid--CoA ligase</fullName>
    </recommendedName>
</protein>
<dbReference type="Proteomes" id="UP000181897">
    <property type="component" value="Plasmid unnamed4"/>
</dbReference>
<dbReference type="Pfam" id="PF13193">
    <property type="entry name" value="AMP-binding_C"/>
    <property type="match status" value="1"/>
</dbReference>
<dbReference type="EMBL" id="CP018080">
    <property type="protein sequence ID" value="APE45984.1"/>
    <property type="molecule type" value="Genomic_DNA"/>
</dbReference>
<feature type="domain" description="AMP-binding enzyme C-terminal" evidence="2">
    <location>
        <begin position="417"/>
        <end position="493"/>
    </location>
</feature>
<dbReference type="InterPro" id="IPR050237">
    <property type="entry name" value="ATP-dep_AMP-bd_enzyme"/>
</dbReference>
<evidence type="ECO:0008006" key="5">
    <source>
        <dbReference type="Google" id="ProtNLM"/>
    </source>
</evidence>
<reference evidence="3 4" key="1">
    <citation type="submission" date="2016-11" db="EMBL/GenBank/DDBJ databases">
        <title>Complete genome sequence of Sulfitobacter sp. AM1-D1, a toxic bacteria associated with marine dinoflagellate Alexandrium minutum in East China Sea.</title>
        <authorList>
            <person name="Yang Q."/>
            <person name="Zhang X."/>
            <person name="Tian X."/>
        </authorList>
    </citation>
    <scope>NUCLEOTIDE SEQUENCE [LARGE SCALE GENOMIC DNA]</scope>
    <source>
        <strain evidence="3 4">AM1-D1</strain>
        <plasmid evidence="3 4">unnamed4</plasmid>
    </source>
</reference>
<dbReference type="InterPro" id="IPR000873">
    <property type="entry name" value="AMP-dep_synth/lig_dom"/>
</dbReference>
<dbReference type="Gene3D" id="3.40.50.12780">
    <property type="entry name" value="N-terminal domain of ligase-like"/>
    <property type="match status" value="1"/>
</dbReference>
<evidence type="ECO:0000313" key="3">
    <source>
        <dbReference type="EMBL" id="APE45984.1"/>
    </source>
</evidence>
<dbReference type="SUPFAM" id="SSF56801">
    <property type="entry name" value="Acetyl-CoA synthetase-like"/>
    <property type="match status" value="1"/>
</dbReference>
<keyword evidence="4" id="KW-1185">Reference proteome</keyword>
<evidence type="ECO:0000259" key="2">
    <source>
        <dbReference type="Pfam" id="PF13193"/>
    </source>
</evidence>
<evidence type="ECO:0000313" key="4">
    <source>
        <dbReference type="Proteomes" id="UP000181897"/>
    </source>
</evidence>
<dbReference type="RefSeq" id="WP_071974295.1">
    <property type="nucleotide sequence ID" value="NZ_CP018080.1"/>
</dbReference>
<dbReference type="PANTHER" id="PTHR43767:SF1">
    <property type="entry name" value="NONRIBOSOMAL PEPTIDE SYNTHASE PES1 (EUROFUNG)-RELATED"/>
    <property type="match status" value="1"/>
</dbReference>
<organism evidence="3 4">
    <name type="scientific">Sulfitobacter alexandrii</name>
    <dbReference type="NCBI Taxonomy" id="1917485"/>
    <lineage>
        <taxon>Bacteria</taxon>
        <taxon>Pseudomonadati</taxon>
        <taxon>Pseudomonadota</taxon>
        <taxon>Alphaproteobacteria</taxon>
        <taxon>Rhodobacterales</taxon>
        <taxon>Roseobacteraceae</taxon>
        <taxon>Sulfitobacter</taxon>
    </lineage>
</organism>
<dbReference type="InterPro" id="IPR045851">
    <property type="entry name" value="AMP-bd_C_sf"/>
</dbReference>
<name>A0A1J0WP85_9RHOB</name>
<evidence type="ECO:0000259" key="1">
    <source>
        <dbReference type="Pfam" id="PF00501"/>
    </source>
</evidence>
<dbReference type="PROSITE" id="PS00455">
    <property type="entry name" value="AMP_BINDING"/>
    <property type="match status" value="1"/>
</dbReference>
<gene>
    <name evidence="3" type="ORF">BOO69_20735</name>
</gene>
<feature type="domain" description="AMP-dependent synthetase/ligase" evidence="1">
    <location>
        <begin position="17"/>
        <end position="367"/>
    </location>
</feature>
<dbReference type="InterPro" id="IPR025110">
    <property type="entry name" value="AMP-bd_C"/>
</dbReference>
<dbReference type="OrthoDB" id="9803968at2"/>
<dbReference type="KEGG" id="suam:BOO69_20735"/>
<keyword evidence="3" id="KW-0614">Plasmid</keyword>
<proteinExistence type="predicted"/>
<dbReference type="Gene3D" id="3.30.300.30">
    <property type="match status" value="1"/>
</dbReference>
<accession>A0A1J0WP85</accession>
<dbReference type="Pfam" id="PF00501">
    <property type="entry name" value="AMP-binding"/>
    <property type="match status" value="1"/>
</dbReference>
<dbReference type="InterPro" id="IPR042099">
    <property type="entry name" value="ANL_N_sf"/>
</dbReference>
<sequence length="514" mass="55765">MLEGTSGSGKASVFDLFRATVRRSPDKVAITSLAGDVTYRALEGRVLALAGALATRGLQAGDRVALLSENRQEYAELELAAAALGLIVACQNWRLERAELTHCIQLVEPALVIASARHASAYAETGHDAPLLVIEDDWPALTAHDPLPALPQVDPEAGLIILYTSGTTGLPKGALISHRAEIARMCAYRMDLNVTPEDDFIAWAPMFHMGSTDQVLATLMMGACVHILDGYDARAIVDIMARQTLGWLLLMPGTIEPVVEILRAERPQVAGVRAIGAMIDLVPRDLAADLARLSGSGYLNSFGSTETGLPPGSARTMTPEELLQGNLSKRLSMLVDAILVDAEGNEVPDGTPGEMAVRGPTIFSGYWNAPETNAKDFRGGRFRMGDMFVRHADGTFDFVDRAKYMIKSGGENIYPAEIERVLLADPRIRDAVIVRKADAHWGEVPVAFVARKGSDLDEAGIEALCRVELAGYKRPKEVHFVDYDDLPRFTTGKIMRHELEARLRDGAFSAPPRT</sequence>
<geneLocation type="plasmid" evidence="3 4">
    <name>unnamed4</name>
</geneLocation>
<dbReference type="GO" id="GO:0016878">
    <property type="term" value="F:acid-thiol ligase activity"/>
    <property type="evidence" value="ECO:0007669"/>
    <property type="project" value="UniProtKB-ARBA"/>
</dbReference>